<keyword evidence="1" id="KW-0732">Signal</keyword>
<gene>
    <name evidence="2" type="primary">gldN</name>
    <name evidence="2" type="ORF">IPO85_11265</name>
</gene>
<evidence type="ECO:0000313" key="2">
    <source>
        <dbReference type="EMBL" id="MBK9718069.1"/>
    </source>
</evidence>
<dbReference type="EMBL" id="JADKFW010000007">
    <property type="protein sequence ID" value="MBK9718069.1"/>
    <property type="molecule type" value="Genomic_DNA"/>
</dbReference>
<protein>
    <submittedName>
        <fullName evidence="2">Gliding motility protein GldN</fullName>
    </submittedName>
</protein>
<sequence length="290" mass="34190">MSNFRISLLVVFLVASVSWTLRAQTGEEEMTESSILDDTTGYMDDIVDRNLVPEQRFLSYEPIRESDITWQKRIWRVIDVREKMNLPFMYPNRAFFAILIDAASKGDMKIFKEEDFKKPMTGEQLDKLLHSTDTTSVWNPETYLEELKIVTSDIDYKDIQSFRVKEMWYFDKESSRLNVRILGIAPIKDEKDDAGNIKYSGPMFWIYYPELRKILSKERVFNDKNDISPGTWADVMDGRFFSSYIIKSSNVQDLRLNDIFKGENDGVKLLLESERIKNELLNFEHDLWVY</sequence>
<comment type="caution">
    <text evidence="2">The sequence shown here is derived from an EMBL/GenBank/DDBJ whole genome shotgun (WGS) entry which is preliminary data.</text>
</comment>
<feature type="chain" id="PRO_5038845455" evidence="1">
    <location>
        <begin position="24"/>
        <end position="290"/>
    </location>
</feature>
<reference evidence="2 3" key="1">
    <citation type="submission" date="2020-10" db="EMBL/GenBank/DDBJ databases">
        <title>Connecting structure to function with the recovery of over 1000 high-quality activated sludge metagenome-assembled genomes encoding full-length rRNA genes using long-read sequencing.</title>
        <authorList>
            <person name="Singleton C.M."/>
            <person name="Petriglieri F."/>
            <person name="Kristensen J.M."/>
            <person name="Kirkegaard R.H."/>
            <person name="Michaelsen T.Y."/>
            <person name="Andersen M.H."/>
            <person name="Karst S.M."/>
            <person name="Dueholm M.S."/>
            <person name="Nielsen P.H."/>
            <person name="Albertsen M."/>
        </authorList>
    </citation>
    <scope>NUCLEOTIDE SEQUENCE [LARGE SCALE GENOMIC DNA]</scope>
    <source>
        <strain evidence="2">Ribe_18-Q3-R11-54_BAT3C.373</strain>
    </source>
</reference>
<dbReference type="Proteomes" id="UP000808349">
    <property type="component" value="Unassembled WGS sequence"/>
</dbReference>
<name>A0A9D7SBA8_9BACT</name>
<dbReference type="AlphaFoldDB" id="A0A9D7SBA8"/>
<dbReference type="InterPro" id="IPR019847">
    <property type="entry name" value="Gliding_motility_assoc_GldN"/>
</dbReference>
<proteinExistence type="predicted"/>
<evidence type="ECO:0000256" key="1">
    <source>
        <dbReference type="SAM" id="SignalP"/>
    </source>
</evidence>
<dbReference type="Pfam" id="PF19841">
    <property type="entry name" value="GldN"/>
    <property type="match status" value="1"/>
</dbReference>
<dbReference type="NCBIfam" id="TIGR03523">
    <property type="entry name" value="GldN"/>
    <property type="match status" value="1"/>
</dbReference>
<feature type="signal peptide" evidence="1">
    <location>
        <begin position="1"/>
        <end position="23"/>
    </location>
</feature>
<organism evidence="2 3">
    <name type="scientific">Candidatus Defluviibacterium haderslevense</name>
    <dbReference type="NCBI Taxonomy" id="2981993"/>
    <lineage>
        <taxon>Bacteria</taxon>
        <taxon>Pseudomonadati</taxon>
        <taxon>Bacteroidota</taxon>
        <taxon>Saprospiria</taxon>
        <taxon>Saprospirales</taxon>
        <taxon>Saprospiraceae</taxon>
        <taxon>Candidatus Defluviibacterium</taxon>
    </lineage>
</organism>
<evidence type="ECO:0000313" key="3">
    <source>
        <dbReference type="Proteomes" id="UP000808349"/>
    </source>
</evidence>
<accession>A0A9D7SBA8</accession>